<sequence length="399" mass="44706">MTPARQTRPMQTRRQLQSNESVAIVRIRSPPLYPLWVAAPALVAIFRIRLPFVVVFPLHPPSPPFSSFSYSFSFPVLFLPPRPIPFLPSPPTPASSLSFTALSSFPYSCLFPPASYQILPFLLHLPALPHSPPHYSFTPVSSPFSFHSYLLLLSPSPTPASYTSSYYSPLLFHSCLLFLPSHYLPPPSPHKPASSTAFTFYPSPLSFHSCLFFLLPSPPISPFTRAFSFSSSLCVLLLFLRFRLLPLFHSCPFILPPSSFPVFFHSCLLLLPPSRCPHRFLHFPSHPPPLSPCSSYSFLPSSLPPSFFIPASSCLLPSATFSFPTHASSNPPPSSSVYCCSRLLSHFRFFLLNLVDRLVFSLMCWPLTLPLYASMYFAAVWQPTTIPLFCMSHPFAQVR</sequence>
<evidence type="ECO:0000313" key="2">
    <source>
        <dbReference type="EMBL" id="VDN30899.1"/>
    </source>
</evidence>
<organism evidence="2 3">
    <name type="scientific">Dibothriocephalus latus</name>
    <name type="common">Fish tapeworm</name>
    <name type="synonym">Diphyllobothrium latum</name>
    <dbReference type="NCBI Taxonomy" id="60516"/>
    <lineage>
        <taxon>Eukaryota</taxon>
        <taxon>Metazoa</taxon>
        <taxon>Spiralia</taxon>
        <taxon>Lophotrochozoa</taxon>
        <taxon>Platyhelminthes</taxon>
        <taxon>Cestoda</taxon>
        <taxon>Eucestoda</taxon>
        <taxon>Diphyllobothriidea</taxon>
        <taxon>Diphyllobothriidae</taxon>
        <taxon>Dibothriocephalus</taxon>
    </lineage>
</organism>
<dbReference type="EMBL" id="UYRU01080278">
    <property type="protein sequence ID" value="VDN30899.1"/>
    <property type="molecule type" value="Genomic_DNA"/>
</dbReference>
<evidence type="ECO:0000256" key="1">
    <source>
        <dbReference type="SAM" id="Phobius"/>
    </source>
</evidence>
<keyword evidence="1" id="KW-0812">Transmembrane</keyword>
<evidence type="ECO:0000313" key="3">
    <source>
        <dbReference type="Proteomes" id="UP000281553"/>
    </source>
</evidence>
<dbReference type="AlphaFoldDB" id="A0A3P7QL06"/>
<protein>
    <submittedName>
        <fullName evidence="2">Uncharacterized protein</fullName>
    </submittedName>
</protein>
<proteinExistence type="predicted"/>
<feature type="transmembrane region" description="Helical" evidence="1">
    <location>
        <begin position="358"/>
        <end position="379"/>
    </location>
</feature>
<reference evidence="2 3" key="1">
    <citation type="submission" date="2018-11" db="EMBL/GenBank/DDBJ databases">
        <authorList>
            <consortium name="Pathogen Informatics"/>
        </authorList>
    </citation>
    <scope>NUCLEOTIDE SEQUENCE [LARGE SCALE GENOMIC DNA]</scope>
</reference>
<accession>A0A3P7QL06</accession>
<dbReference type="Proteomes" id="UP000281553">
    <property type="component" value="Unassembled WGS sequence"/>
</dbReference>
<name>A0A3P7QL06_DIBLA</name>
<keyword evidence="1" id="KW-0472">Membrane</keyword>
<keyword evidence="3" id="KW-1185">Reference proteome</keyword>
<gene>
    <name evidence="2" type="ORF">DILT_LOCUS15642</name>
</gene>
<keyword evidence="1" id="KW-1133">Transmembrane helix</keyword>